<comment type="subcellular location">
    <subcellularLocation>
        <location evidence="4">Cytoplasm</location>
    </subcellularLocation>
</comment>
<dbReference type="KEGG" id="tasa:A1Q1_03001"/>
<evidence type="ECO:0000256" key="3">
    <source>
        <dbReference type="ARBA" id="ARBA00020058"/>
    </source>
</evidence>
<dbReference type="NCBIfam" id="TIGR01159">
    <property type="entry name" value="DRP1"/>
    <property type="match status" value="1"/>
</dbReference>
<dbReference type="CDD" id="cd11607">
    <property type="entry name" value="DENR_C"/>
    <property type="match status" value="1"/>
</dbReference>
<dbReference type="GO" id="GO:1990904">
    <property type="term" value="C:ribonucleoprotein complex"/>
    <property type="evidence" value="ECO:0007669"/>
    <property type="project" value="UniProtKB-KW"/>
</dbReference>
<dbReference type="InterPro" id="IPR048517">
    <property type="entry name" value="DENR_N"/>
</dbReference>
<dbReference type="PANTHER" id="PTHR12789:SF0">
    <property type="entry name" value="DENSITY-REGULATED PROTEIN"/>
    <property type="match status" value="1"/>
</dbReference>
<reference evidence="7 8" key="1">
    <citation type="journal article" date="2012" name="Eukaryot. Cell">
        <title>Draft genome sequence of CBS 2479, the standard type strain of Trichosporon asahii.</title>
        <authorList>
            <person name="Yang R.Y."/>
            <person name="Li H.T."/>
            <person name="Zhu H."/>
            <person name="Zhou G.P."/>
            <person name="Wang M."/>
            <person name="Wang L."/>
        </authorList>
    </citation>
    <scope>NUCLEOTIDE SEQUENCE [LARGE SCALE GENOMIC DNA]</scope>
    <source>
        <strain evidence="8">ATCC 90039 / CBS 2479 / JCM 2466 / KCTC 7840 / NCYC 2677 / UAMH 7654</strain>
    </source>
</reference>
<keyword evidence="4" id="KW-0689">Ribosomal protein</keyword>
<evidence type="ECO:0000256" key="2">
    <source>
        <dbReference type="ARBA" id="ARBA00011742"/>
    </source>
</evidence>
<dbReference type="InterPro" id="IPR050318">
    <property type="entry name" value="DENR/SUI1_TIF"/>
</dbReference>
<evidence type="ECO:0000256" key="4">
    <source>
        <dbReference type="RuleBase" id="RU361273"/>
    </source>
</evidence>
<dbReference type="PROSITE" id="PS50296">
    <property type="entry name" value="SUI1"/>
    <property type="match status" value="1"/>
</dbReference>
<organism evidence="7 8">
    <name type="scientific">Trichosporon asahii var. asahii (strain ATCC 90039 / CBS 2479 / JCM 2466 / KCTC 7840 / NBRC 103889/ NCYC 2677 / UAMH 7654)</name>
    <name type="common">Yeast</name>
    <dbReference type="NCBI Taxonomy" id="1186058"/>
    <lineage>
        <taxon>Eukaryota</taxon>
        <taxon>Fungi</taxon>
        <taxon>Dikarya</taxon>
        <taxon>Basidiomycota</taxon>
        <taxon>Agaricomycotina</taxon>
        <taxon>Tremellomycetes</taxon>
        <taxon>Trichosporonales</taxon>
        <taxon>Trichosporonaceae</taxon>
        <taxon>Trichosporon</taxon>
    </lineage>
</organism>
<dbReference type="GO" id="GO:0005840">
    <property type="term" value="C:ribosome"/>
    <property type="evidence" value="ECO:0007669"/>
    <property type="project" value="UniProtKB-KW"/>
</dbReference>
<comment type="domain">
    <text evidence="4">The SUI1 domain may be involved in RNA binding.</text>
</comment>
<dbReference type="InterPro" id="IPR001950">
    <property type="entry name" value="SUI1"/>
</dbReference>
<dbReference type="GO" id="GO:0005737">
    <property type="term" value="C:cytoplasm"/>
    <property type="evidence" value="ECO:0007669"/>
    <property type="project" value="UniProtKB-SubCell"/>
</dbReference>
<dbReference type="GO" id="GO:0003729">
    <property type="term" value="F:mRNA binding"/>
    <property type="evidence" value="ECO:0007669"/>
    <property type="project" value="TreeGrafter"/>
</dbReference>
<dbReference type="InterPro" id="IPR005873">
    <property type="entry name" value="DENR_eukaryotes"/>
</dbReference>
<feature type="domain" description="SUI1" evidence="6">
    <location>
        <begin position="99"/>
        <end position="170"/>
    </location>
</feature>
<dbReference type="GO" id="GO:0003743">
    <property type="term" value="F:translation initiation factor activity"/>
    <property type="evidence" value="ECO:0007669"/>
    <property type="project" value="InterPro"/>
</dbReference>
<gene>
    <name evidence="7" type="ORF">A1Q1_03001</name>
</gene>
<dbReference type="SUPFAM" id="SSF55159">
    <property type="entry name" value="eIF1-like"/>
    <property type="match status" value="1"/>
</dbReference>
<evidence type="ECO:0000259" key="6">
    <source>
        <dbReference type="PROSITE" id="PS50296"/>
    </source>
</evidence>
<evidence type="ECO:0000256" key="5">
    <source>
        <dbReference type="SAM" id="Coils"/>
    </source>
</evidence>
<dbReference type="InterPro" id="IPR036877">
    <property type="entry name" value="SUI1_dom_sf"/>
</dbReference>
<evidence type="ECO:0000256" key="1">
    <source>
        <dbReference type="ARBA" id="ARBA00007514"/>
    </source>
</evidence>
<dbReference type="Pfam" id="PF21023">
    <property type="entry name" value="DENR_N"/>
    <property type="match status" value="1"/>
</dbReference>
<dbReference type="EMBL" id="ALBS01000215">
    <property type="protein sequence ID" value="EJT48085.1"/>
    <property type="molecule type" value="Genomic_DNA"/>
</dbReference>
<dbReference type="GO" id="GO:0001731">
    <property type="term" value="P:formation of translation preinitiation complex"/>
    <property type="evidence" value="ECO:0007669"/>
    <property type="project" value="TreeGrafter"/>
</dbReference>
<comment type="similarity">
    <text evidence="1 4">Belongs to the DENR family.</text>
</comment>
<evidence type="ECO:0000313" key="8">
    <source>
        <dbReference type="Proteomes" id="UP000002748"/>
    </source>
</evidence>
<dbReference type="HOGENOM" id="CLU_073511_0_1_1"/>
<comment type="caution">
    <text evidence="7">The sequence shown here is derived from an EMBL/GenBank/DDBJ whole genome shotgun (WGS) entry which is preliminary data.</text>
</comment>
<keyword evidence="4" id="KW-0687">Ribonucleoprotein</keyword>
<dbReference type="Proteomes" id="UP000002748">
    <property type="component" value="Unassembled WGS sequence"/>
</dbReference>
<dbReference type="GeneID" id="25986514"/>
<sequence>MSAVAGPSTKPVTITYCAVCTLPTEYCEFGPSVSKCKAHLQETDKEEYERVWGDSTLASRIGTLSLEKQEKLEADAAKLEKKAEKKAEQEAAKKQATKIIIKRSERTKRKQQTHIQNLELFGIELKAAAKLFASRFATGSSVSKNPQGQDEIVVQGDVGDEIVEMIRQQKGVLKGAPVDQIERVVVKKKKEPEPEA</sequence>
<keyword evidence="4" id="KW-0963">Cytoplasm</keyword>
<accession>J4UB96</accession>
<dbReference type="RefSeq" id="XP_014179705.1">
    <property type="nucleotide sequence ID" value="XM_014324230.1"/>
</dbReference>
<name>J4UB96_TRIAS</name>
<feature type="coiled-coil region" evidence="5">
    <location>
        <begin position="69"/>
        <end position="99"/>
    </location>
</feature>
<dbReference type="VEuPathDB" id="FungiDB:A1Q1_03001"/>
<protein>
    <recommendedName>
        <fullName evidence="3 4">Translation machinery-associated protein 22</fullName>
    </recommendedName>
</protein>
<dbReference type="PANTHER" id="PTHR12789">
    <property type="entry name" value="DENSITY-REGULATED PROTEIN HOMOLOG"/>
    <property type="match status" value="1"/>
</dbReference>
<dbReference type="OrthoDB" id="277199at2759"/>
<dbReference type="AlphaFoldDB" id="J4UB96"/>
<dbReference type="Pfam" id="PF01253">
    <property type="entry name" value="SUI1"/>
    <property type="match status" value="1"/>
</dbReference>
<evidence type="ECO:0000313" key="7">
    <source>
        <dbReference type="EMBL" id="EJT48085.1"/>
    </source>
</evidence>
<dbReference type="Gene3D" id="3.30.780.10">
    <property type="entry name" value="SUI1-like domain"/>
    <property type="match status" value="1"/>
</dbReference>
<dbReference type="GO" id="GO:0002188">
    <property type="term" value="P:translation reinitiation"/>
    <property type="evidence" value="ECO:0007669"/>
    <property type="project" value="TreeGrafter"/>
</dbReference>
<dbReference type="InterPro" id="IPR046447">
    <property type="entry name" value="DENR_C"/>
</dbReference>
<proteinExistence type="inferred from homology"/>
<comment type="subunit">
    <text evidence="2 4">Interacts with the 40S ribosomal subunit.</text>
</comment>
<keyword evidence="5" id="KW-0175">Coiled coil</keyword>